<protein>
    <submittedName>
        <fullName evidence="1">Uncharacterized protein</fullName>
    </submittedName>
</protein>
<organism evidence="1 2">
    <name type="scientific">Candidatus Kaiserbacteria bacterium CG10_big_fil_rev_8_21_14_0_10_47_16</name>
    <dbReference type="NCBI Taxonomy" id="1974608"/>
    <lineage>
        <taxon>Bacteria</taxon>
        <taxon>Candidatus Kaiseribacteriota</taxon>
    </lineage>
</organism>
<gene>
    <name evidence="1" type="ORF">COU16_01860</name>
</gene>
<comment type="caution">
    <text evidence="1">The sequence shown here is derived from an EMBL/GenBank/DDBJ whole genome shotgun (WGS) entry which is preliminary data.</text>
</comment>
<sequence>MLGTGAVGLALVASPLHCRPDVNILKQHERVLMTPSLQSEVAEVTRTFGEIAGSPLSDASINAVLMKFDCGCDDVTPAKIRDNPTLLREVGFIYFIELVNTYGLDEAKQRYKTQR</sequence>
<proteinExistence type="predicted"/>
<name>A0A2H0UD93_9BACT</name>
<dbReference type="AlphaFoldDB" id="A0A2H0UD93"/>
<reference evidence="2" key="1">
    <citation type="submission" date="2017-09" db="EMBL/GenBank/DDBJ databases">
        <title>Depth-based differentiation of microbial function through sediment-hosted aquifers and enrichment of novel symbionts in the deep terrestrial subsurface.</title>
        <authorList>
            <person name="Probst A.J."/>
            <person name="Ladd B."/>
            <person name="Jarett J.K."/>
            <person name="Geller-Mcgrath D.E."/>
            <person name="Sieber C.M.K."/>
            <person name="Emerson J.B."/>
            <person name="Anantharaman K."/>
            <person name="Thomas B.C."/>
            <person name="Malmstrom R."/>
            <person name="Stieglmeier M."/>
            <person name="Klingl A."/>
            <person name="Woyke T."/>
            <person name="Ryan C.M."/>
            <person name="Banfield J.F."/>
        </authorList>
    </citation>
    <scope>NUCLEOTIDE SEQUENCE [LARGE SCALE GENOMIC DNA]</scope>
</reference>
<evidence type="ECO:0000313" key="1">
    <source>
        <dbReference type="EMBL" id="PIR84320.1"/>
    </source>
</evidence>
<evidence type="ECO:0000313" key="2">
    <source>
        <dbReference type="Proteomes" id="UP000229344"/>
    </source>
</evidence>
<dbReference type="Proteomes" id="UP000229344">
    <property type="component" value="Unassembled WGS sequence"/>
</dbReference>
<accession>A0A2H0UD93</accession>
<dbReference type="EMBL" id="PFBI01000006">
    <property type="protein sequence ID" value="PIR84320.1"/>
    <property type="molecule type" value="Genomic_DNA"/>
</dbReference>